<name>A0A518IE27_9PLAN</name>
<keyword evidence="2" id="KW-1185">Reference proteome</keyword>
<dbReference type="EMBL" id="CP037452">
    <property type="protein sequence ID" value="QDV51346.1"/>
    <property type="molecule type" value="Genomic_DNA"/>
</dbReference>
<dbReference type="KEGG" id="gfm:Enr17x_34020"/>
<protein>
    <submittedName>
        <fullName evidence="1">Uncharacterized protein</fullName>
    </submittedName>
</protein>
<evidence type="ECO:0000313" key="2">
    <source>
        <dbReference type="Proteomes" id="UP000318313"/>
    </source>
</evidence>
<proteinExistence type="predicted"/>
<reference evidence="1 2" key="1">
    <citation type="submission" date="2019-03" db="EMBL/GenBank/DDBJ databases">
        <title>Deep-cultivation of Planctomycetes and their phenomic and genomic characterization uncovers novel biology.</title>
        <authorList>
            <person name="Wiegand S."/>
            <person name="Jogler M."/>
            <person name="Boedeker C."/>
            <person name="Pinto D."/>
            <person name="Vollmers J."/>
            <person name="Rivas-Marin E."/>
            <person name="Kohn T."/>
            <person name="Peeters S.H."/>
            <person name="Heuer A."/>
            <person name="Rast P."/>
            <person name="Oberbeckmann S."/>
            <person name="Bunk B."/>
            <person name="Jeske O."/>
            <person name="Meyerdierks A."/>
            <person name="Storesund J.E."/>
            <person name="Kallscheuer N."/>
            <person name="Luecker S."/>
            <person name="Lage O.M."/>
            <person name="Pohl T."/>
            <person name="Merkel B.J."/>
            <person name="Hornburger P."/>
            <person name="Mueller R.-W."/>
            <person name="Bruemmer F."/>
            <person name="Labrenz M."/>
            <person name="Spormann A.M."/>
            <person name="Op den Camp H."/>
            <person name="Overmann J."/>
            <person name="Amann R."/>
            <person name="Jetten M.S.M."/>
            <person name="Mascher T."/>
            <person name="Medema M.H."/>
            <person name="Devos D.P."/>
            <person name="Kaster A.-K."/>
            <person name="Ovreas L."/>
            <person name="Rohde M."/>
            <person name="Galperin M.Y."/>
            <person name="Jogler C."/>
        </authorList>
    </citation>
    <scope>NUCLEOTIDE SEQUENCE [LARGE SCALE GENOMIC DNA]</scope>
    <source>
        <strain evidence="1 2">Enr17</strain>
    </source>
</reference>
<organism evidence="1 2">
    <name type="scientific">Gimesia fumaroli</name>
    <dbReference type="NCBI Taxonomy" id="2527976"/>
    <lineage>
        <taxon>Bacteria</taxon>
        <taxon>Pseudomonadati</taxon>
        <taxon>Planctomycetota</taxon>
        <taxon>Planctomycetia</taxon>
        <taxon>Planctomycetales</taxon>
        <taxon>Planctomycetaceae</taxon>
        <taxon>Gimesia</taxon>
    </lineage>
</organism>
<dbReference type="Proteomes" id="UP000318313">
    <property type="component" value="Chromosome"/>
</dbReference>
<evidence type="ECO:0000313" key="1">
    <source>
        <dbReference type="EMBL" id="QDV51346.1"/>
    </source>
</evidence>
<dbReference type="RefSeq" id="WP_145310506.1">
    <property type="nucleotide sequence ID" value="NZ_CP037452.1"/>
</dbReference>
<sequence>MKNIQVELLSDSINAVILKTPGRNYPGMVIQGDNLKHLYNLAEKILQLAEAGAKHEDIEDISGMLFDDLNERIRFYEMVLDSYGLELPYPNRVSEMGA</sequence>
<dbReference type="Pfam" id="PF22281">
    <property type="entry name" value="DUF6959"/>
    <property type="match status" value="1"/>
</dbReference>
<gene>
    <name evidence="1" type="ORF">Enr17x_34020</name>
</gene>
<accession>A0A518IE27</accession>
<dbReference type="AlphaFoldDB" id="A0A518IE27"/>
<dbReference type="InterPro" id="IPR053801">
    <property type="entry name" value="DUF6959"/>
</dbReference>
<dbReference type="OrthoDB" id="281433at2"/>